<accession>A0ABY8VKC3</accession>
<dbReference type="SMART" id="SM00642">
    <property type="entry name" value="Aamy"/>
    <property type="match status" value="1"/>
</dbReference>
<feature type="active site" description="Nucleophile" evidence="9">
    <location>
        <position position="412"/>
    </location>
</feature>
<dbReference type="InterPro" id="IPR006047">
    <property type="entry name" value="GH13_cat_dom"/>
</dbReference>
<keyword evidence="8 9" id="KW-0119">Carbohydrate metabolism</keyword>
<keyword evidence="6 9" id="KW-0808">Transferase</keyword>
<evidence type="ECO:0000313" key="11">
    <source>
        <dbReference type="EMBL" id="WIM68644.1"/>
    </source>
</evidence>
<dbReference type="PIRSF" id="PIRSF000463">
    <property type="entry name" value="GlgB"/>
    <property type="match status" value="1"/>
</dbReference>
<dbReference type="SUPFAM" id="SSF51445">
    <property type="entry name" value="(Trans)glycosidases"/>
    <property type="match status" value="1"/>
</dbReference>
<dbReference type="NCBIfam" id="NF003811">
    <property type="entry name" value="PRK05402.1"/>
    <property type="match status" value="1"/>
</dbReference>
<evidence type="ECO:0000256" key="9">
    <source>
        <dbReference type="HAMAP-Rule" id="MF_00685"/>
    </source>
</evidence>
<dbReference type="Proteomes" id="UP001225598">
    <property type="component" value="Chromosome"/>
</dbReference>
<dbReference type="InterPro" id="IPR013780">
    <property type="entry name" value="Glyco_hydro_b"/>
</dbReference>
<dbReference type="NCBIfam" id="TIGR01515">
    <property type="entry name" value="branching_enzym"/>
    <property type="match status" value="1"/>
</dbReference>
<evidence type="ECO:0000256" key="4">
    <source>
        <dbReference type="ARBA" id="ARBA00022600"/>
    </source>
</evidence>
<dbReference type="HAMAP" id="MF_00685">
    <property type="entry name" value="GlgB"/>
    <property type="match status" value="1"/>
</dbReference>
<comment type="catalytic activity">
    <reaction evidence="1 9">
        <text>Transfers a segment of a (1-&gt;4)-alpha-D-glucan chain to a primary hydroxy group in a similar glucan chain.</text>
        <dbReference type="EC" id="2.4.1.18"/>
    </reaction>
</comment>
<organism evidence="11 12">
    <name type="scientific">Corynebacterium breve</name>
    <dbReference type="NCBI Taxonomy" id="3049799"/>
    <lineage>
        <taxon>Bacteria</taxon>
        <taxon>Bacillati</taxon>
        <taxon>Actinomycetota</taxon>
        <taxon>Actinomycetes</taxon>
        <taxon>Mycobacteriales</taxon>
        <taxon>Corynebacteriaceae</taxon>
        <taxon>Corynebacterium</taxon>
    </lineage>
</organism>
<evidence type="ECO:0000256" key="5">
    <source>
        <dbReference type="ARBA" id="ARBA00022676"/>
    </source>
</evidence>
<dbReference type="PANTHER" id="PTHR43651:SF3">
    <property type="entry name" value="1,4-ALPHA-GLUCAN-BRANCHING ENZYME"/>
    <property type="match status" value="1"/>
</dbReference>
<protein>
    <recommendedName>
        <fullName evidence="9">1,4-alpha-glucan branching enzyme GlgB</fullName>
        <ecNumber evidence="9">2.4.1.18</ecNumber>
    </recommendedName>
    <alternativeName>
        <fullName evidence="9">1,4-alpha-D-glucan:1,4-alpha-D-glucan 6-glucosyl-transferase</fullName>
    </alternativeName>
    <alternativeName>
        <fullName evidence="9">Alpha-(1-&gt;4)-glucan branching enzyme</fullName>
    </alternativeName>
    <alternativeName>
        <fullName evidence="9">Glycogen branching enzyme</fullName>
        <shortName evidence="9">BE</shortName>
    </alternativeName>
</protein>
<dbReference type="Gene3D" id="2.60.40.10">
    <property type="entry name" value="Immunoglobulins"/>
    <property type="match status" value="2"/>
</dbReference>
<dbReference type="NCBIfam" id="NF008967">
    <property type="entry name" value="PRK12313.1"/>
    <property type="match status" value="1"/>
</dbReference>
<evidence type="ECO:0000256" key="6">
    <source>
        <dbReference type="ARBA" id="ARBA00022679"/>
    </source>
</evidence>
<dbReference type="InterPro" id="IPR054169">
    <property type="entry name" value="GlgB_N"/>
</dbReference>
<keyword evidence="4 9" id="KW-0321">Glycogen metabolism</keyword>
<sequence length="735" mass="83171">MTEGHTSLEPALLIPDADRARLLECSHHAPHDFYGWHSTSKGSVIRTRQLGATRVELLIHSESREMVNTGDDIWVIGLDDELAPDYRLRVHYPVAEPVIIADPYHFLPTLSSFDLHLIGEGRHERLWEVLGANIRTYETAMGPVTGTSFAVWAPNATGVAVVGDFCAWNPNQYPMRVLGSTGVWEIFIPGIEAGATYKFAIQTKEGHRRDKADPIAKGTLAPPETVSQVVEADTYTWGDAEWMKARAQMDQTNAPMSVYEVHLGSWKIGYGYRELADELVQYVKEQGFTHVEFLPVAEHPFGGSWGYQVTGYYAPSARWGSPDELRLLIDRLHQEGIGVIVDWVPAHFPKDDWALARFDGTALYEHPDWRRGEQKEWGTYVFDFGRNEVRNFLVANALYWLEEFHIDGLRVDAVASMLYLDYSREPGEWAPNEFGGRENLDAVQFLQEMNATVHREHPGVVTIAEESTAWPGVTANTEDNGLGFSLKWNMGWMNDTLEYFKLDPVHRSFHHNEITFSMVYAFSERYVLPFSHDEVVHGKGSLWGRMPGDDWNKAAGLRTLYGYMYSHPGKQLMFMGQEFGQTGEWAEAYSIDWSNLEGWGSEFHQGIQRLVRDLNSVYKTTPALYSQDNTPMGFQWIKGDDSANNLLSYVRWGVDNTPVLVVVNLSGTSQPAYRVGLPLVGRWELLINSDDKVYSGAGNDLPKEIFTEPTAWDGCDQSAQLHIPAMSVQYYIHRG</sequence>
<dbReference type="Pfam" id="PF02922">
    <property type="entry name" value="CBM_48"/>
    <property type="match status" value="1"/>
</dbReference>
<name>A0ABY8VKC3_9CORY</name>
<evidence type="ECO:0000256" key="8">
    <source>
        <dbReference type="ARBA" id="ARBA00023277"/>
    </source>
</evidence>
<feature type="active site" description="Proton donor" evidence="9">
    <location>
        <position position="465"/>
    </location>
</feature>
<keyword evidence="7 9" id="KW-0320">Glycogen biosynthesis</keyword>
<dbReference type="SUPFAM" id="SSF51011">
    <property type="entry name" value="Glycosyl hydrolase domain"/>
    <property type="match status" value="1"/>
</dbReference>
<dbReference type="Pfam" id="PF02806">
    <property type="entry name" value="Alpha-amylase_C"/>
    <property type="match status" value="1"/>
</dbReference>
<evidence type="ECO:0000256" key="7">
    <source>
        <dbReference type="ARBA" id="ARBA00023056"/>
    </source>
</evidence>
<comment type="pathway">
    <text evidence="2 9">Glycan biosynthesis; glycogen biosynthesis.</text>
</comment>
<dbReference type="InterPro" id="IPR017853">
    <property type="entry name" value="GH"/>
</dbReference>
<gene>
    <name evidence="9 11" type="primary">glgB</name>
    <name evidence="11" type="ORF">QP027_04435</name>
</gene>
<feature type="domain" description="Glycosyl hydrolase family 13 catalytic" evidence="10">
    <location>
        <begin position="260"/>
        <end position="614"/>
    </location>
</feature>
<dbReference type="CDD" id="cd11322">
    <property type="entry name" value="AmyAc_Glg_BE"/>
    <property type="match status" value="1"/>
</dbReference>
<dbReference type="Pfam" id="PF00128">
    <property type="entry name" value="Alpha-amylase"/>
    <property type="match status" value="1"/>
</dbReference>
<evidence type="ECO:0000256" key="2">
    <source>
        <dbReference type="ARBA" id="ARBA00004964"/>
    </source>
</evidence>
<reference evidence="11 12" key="1">
    <citation type="submission" date="2023-05" db="EMBL/GenBank/DDBJ databases">
        <title>Corynebacterium suedekumii sp. nov. and Corynebacterium breve sp. nov. isolated from raw cow's milk.</title>
        <authorList>
            <person name="Baer M.K."/>
            <person name="Mehl L."/>
            <person name="Hellmuth R."/>
            <person name="Marke G."/>
            <person name="Lipski A."/>
        </authorList>
    </citation>
    <scope>NUCLEOTIDE SEQUENCE [LARGE SCALE GENOMIC DNA]</scope>
    <source>
        <strain evidence="11 12">R4</strain>
    </source>
</reference>
<evidence type="ECO:0000256" key="1">
    <source>
        <dbReference type="ARBA" id="ARBA00000826"/>
    </source>
</evidence>
<comment type="subunit">
    <text evidence="9">Monomer.</text>
</comment>
<keyword evidence="12" id="KW-1185">Reference proteome</keyword>
<keyword evidence="5 9" id="KW-0328">Glycosyltransferase</keyword>
<dbReference type="InterPro" id="IPR037439">
    <property type="entry name" value="Branching_enzy"/>
</dbReference>
<proteinExistence type="inferred from homology"/>
<dbReference type="CDD" id="cd02855">
    <property type="entry name" value="E_set_GBE_prok_N"/>
    <property type="match status" value="1"/>
</dbReference>
<dbReference type="InterPro" id="IPR013783">
    <property type="entry name" value="Ig-like_fold"/>
</dbReference>
<evidence type="ECO:0000259" key="10">
    <source>
        <dbReference type="SMART" id="SM00642"/>
    </source>
</evidence>
<dbReference type="Pfam" id="PF22019">
    <property type="entry name" value="GlgB_N"/>
    <property type="match status" value="1"/>
</dbReference>
<dbReference type="InterPro" id="IPR004193">
    <property type="entry name" value="Glyco_hydro_13_N"/>
</dbReference>
<dbReference type="InterPro" id="IPR014756">
    <property type="entry name" value="Ig_E-set"/>
</dbReference>
<dbReference type="InterPro" id="IPR006048">
    <property type="entry name" value="A-amylase/branching_C"/>
</dbReference>
<dbReference type="EC" id="2.4.1.18" evidence="9"/>
<dbReference type="Gene3D" id="2.60.40.1180">
    <property type="entry name" value="Golgi alpha-mannosidase II"/>
    <property type="match status" value="1"/>
</dbReference>
<evidence type="ECO:0000313" key="12">
    <source>
        <dbReference type="Proteomes" id="UP001225598"/>
    </source>
</evidence>
<dbReference type="RefSeq" id="WP_284826317.1">
    <property type="nucleotide sequence ID" value="NZ_CP126969.1"/>
</dbReference>
<dbReference type="GO" id="GO:0003844">
    <property type="term" value="F:1,4-alpha-glucan branching enzyme activity"/>
    <property type="evidence" value="ECO:0007669"/>
    <property type="project" value="UniProtKB-EC"/>
</dbReference>
<comment type="similarity">
    <text evidence="3 9">Belongs to the glycosyl hydrolase 13 family. GlgB subfamily.</text>
</comment>
<dbReference type="Gene3D" id="3.20.20.80">
    <property type="entry name" value="Glycosidases"/>
    <property type="match status" value="1"/>
</dbReference>
<dbReference type="PANTHER" id="PTHR43651">
    <property type="entry name" value="1,4-ALPHA-GLUCAN-BRANCHING ENZYME"/>
    <property type="match status" value="1"/>
</dbReference>
<dbReference type="EMBL" id="CP126969">
    <property type="protein sequence ID" value="WIM68644.1"/>
    <property type="molecule type" value="Genomic_DNA"/>
</dbReference>
<comment type="function">
    <text evidence="9">Catalyzes the formation of the alpha-1,6-glucosidic linkages in glycogen by scission of a 1,4-alpha-linked oligosaccharide from growing alpha-1,4-glucan chains and the subsequent attachment of the oligosaccharide to the alpha-1,6 position.</text>
</comment>
<dbReference type="InterPro" id="IPR006407">
    <property type="entry name" value="GlgB"/>
</dbReference>
<dbReference type="InterPro" id="IPR044143">
    <property type="entry name" value="GlgB_N_E_set_prok"/>
</dbReference>
<evidence type="ECO:0000256" key="3">
    <source>
        <dbReference type="ARBA" id="ARBA00009000"/>
    </source>
</evidence>
<dbReference type="SUPFAM" id="SSF81296">
    <property type="entry name" value="E set domains"/>
    <property type="match status" value="2"/>
</dbReference>